<organism evidence="2 3">
    <name type="scientific">Gigaspora margarita</name>
    <dbReference type="NCBI Taxonomy" id="4874"/>
    <lineage>
        <taxon>Eukaryota</taxon>
        <taxon>Fungi</taxon>
        <taxon>Fungi incertae sedis</taxon>
        <taxon>Mucoromycota</taxon>
        <taxon>Glomeromycotina</taxon>
        <taxon>Glomeromycetes</taxon>
        <taxon>Diversisporales</taxon>
        <taxon>Gigasporaceae</taxon>
        <taxon>Gigaspora</taxon>
    </lineage>
</organism>
<dbReference type="EMBL" id="CAJVQB010003765">
    <property type="protein sequence ID" value="CAG8617107.1"/>
    <property type="molecule type" value="Genomic_DNA"/>
</dbReference>
<evidence type="ECO:0000313" key="3">
    <source>
        <dbReference type="Proteomes" id="UP000789901"/>
    </source>
</evidence>
<dbReference type="PANTHER" id="PTHR47266">
    <property type="entry name" value="ENDONUCLEASE-RELATED"/>
    <property type="match status" value="1"/>
</dbReference>
<dbReference type="InterPro" id="IPR052160">
    <property type="entry name" value="Gypsy_RT_Integrase-like"/>
</dbReference>
<keyword evidence="3" id="KW-1185">Reference proteome</keyword>
<sequence>NLLTLGEISFGIDCAPRIRPYKNLKIQVVKRKEVKKILDAIYGSIIGGHLGEKAIIQKISKRYHWLQMITEVKNFIKGCEPTQPFDRIGIDFVEPVPYTKKGNKYLIVATKFFTKWPEVHALPNCKAESVVMRNILKSQEKQKIIHDRKYHLLSFSIGSKVWCYRAKLDAQKDIKTHIQRLATALEPDELILLD</sequence>
<feature type="domain" description="Integrase zinc-binding" evidence="1">
    <location>
        <begin position="29"/>
        <end position="81"/>
    </location>
</feature>
<dbReference type="InterPro" id="IPR012337">
    <property type="entry name" value="RNaseH-like_sf"/>
</dbReference>
<feature type="non-terminal residue" evidence="2">
    <location>
        <position position="1"/>
    </location>
</feature>
<dbReference type="Gene3D" id="1.10.340.70">
    <property type="match status" value="1"/>
</dbReference>
<evidence type="ECO:0000313" key="2">
    <source>
        <dbReference type="EMBL" id="CAG8617107.1"/>
    </source>
</evidence>
<dbReference type="Gene3D" id="3.30.420.10">
    <property type="entry name" value="Ribonuclease H-like superfamily/Ribonuclease H"/>
    <property type="match status" value="1"/>
</dbReference>
<dbReference type="InterPro" id="IPR036397">
    <property type="entry name" value="RNaseH_sf"/>
</dbReference>
<gene>
    <name evidence="2" type="ORF">GMARGA_LOCUS7649</name>
</gene>
<protein>
    <submittedName>
        <fullName evidence="2">13850_t:CDS:1</fullName>
    </submittedName>
</protein>
<dbReference type="InterPro" id="IPR041588">
    <property type="entry name" value="Integrase_H2C2"/>
</dbReference>
<evidence type="ECO:0000259" key="1">
    <source>
        <dbReference type="Pfam" id="PF17921"/>
    </source>
</evidence>
<dbReference type="Proteomes" id="UP000789901">
    <property type="component" value="Unassembled WGS sequence"/>
</dbReference>
<comment type="caution">
    <text evidence="2">The sequence shown here is derived from an EMBL/GenBank/DDBJ whole genome shotgun (WGS) entry which is preliminary data.</text>
</comment>
<name>A0ABN7UK56_GIGMA</name>
<reference evidence="2 3" key="1">
    <citation type="submission" date="2021-06" db="EMBL/GenBank/DDBJ databases">
        <authorList>
            <person name="Kallberg Y."/>
            <person name="Tangrot J."/>
            <person name="Rosling A."/>
        </authorList>
    </citation>
    <scope>NUCLEOTIDE SEQUENCE [LARGE SCALE GENOMIC DNA]</scope>
    <source>
        <strain evidence="2 3">120-4 pot B 10/14</strain>
    </source>
</reference>
<dbReference type="Pfam" id="PF17921">
    <property type="entry name" value="Integrase_H2C2"/>
    <property type="match status" value="1"/>
</dbReference>
<dbReference type="SUPFAM" id="SSF53098">
    <property type="entry name" value="Ribonuclease H-like"/>
    <property type="match status" value="1"/>
</dbReference>
<proteinExistence type="predicted"/>
<accession>A0ABN7UK56</accession>